<dbReference type="Gene3D" id="3.40.50.10140">
    <property type="entry name" value="Toll/interleukin-1 receptor homology (TIR) domain"/>
    <property type="match status" value="1"/>
</dbReference>
<dbReference type="SMART" id="SM00364">
    <property type="entry name" value="LRR_BAC"/>
    <property type="match status" value="9"/>
</dbReference>
<evidence type="ECO:0000256" key="6">
    <source>
        <dbReference type="ARBA" id="ARBA00022737"/>
    </source>
</evidence>
<dbReference type="SMART" id="SM00082">
    <property type="entry name" value="LRRCT"/>
    <property type="match status" value="2"/>
</dbReference>
<reference evidence="14" key="1">
    <citation type="submission" date="2011-05" db="EMBL/GenBank/DDBJ databases">
        <authorList>
            <person name="Richards S.R."/>
            <person name="Qu J."/>
            <person name="Jiang H."/>
            <person name="Jhangiani S.N."/>
            <person name="Agravi P."/>
            <person name="Goodspeed R."/>
            <person name="Gross S."/>
            <person name="Mandapat C."/>
            <person name="Jackson L."/>
            <person name="Mathew T."/>
            <person name="Pu L."/>
            <person name="Thornton R."/>
            <person name="Saada N."/>
            <person name="Wilczek-Boney K.B."/>
            <person name="Lee S."/>
            <person name="Kovar C."/>
            <person name="Wu Y."/>
            <person name="Scherer S.E."/>
            <person name="Worley K.C."/>
            <person name="Muzny D.M."/>
            <person name="Gibbs R."/>
        </authorList>
    </citation>
    <scope>NUCLEOTIDE SEQUENCE</scope>
    <source>
        <strain evidence="14">Brora</strain>
    </source>
</reference>
<keyword evidence="8 11" id="KW-0472">Membrane</keyword>
<dbReference type="GO" id="GO:0007165">
    <property type="term" value="P:signal transduction"/>
    <property type="evidence" value="ECO:0007669"/>
    <property type="project" value="InterPro"/>
</dbReference>
<dbReference type="InterPro" id="IPR000372">
    <property type="entry name" value="LRRNT"/>
</dbReference>
<dbReference type="GO" id="GO:0038023">
    <property type="term" value="F:signaling receptor activity"/>
    <property type="evidence" value="ECO:0007669"/>
    <property type="project" value="TreeGrafter"/>
</dbReference>
<dbReference type="EMBL" id="JH431845">
    <property type="status" value="NOT_ANNOTATED_CDS"/>
    <property type="molecule type" value="Genomic_DNA"/>
</dbReference>
<organism evidence="13 14">
    <name type="scientific">Strigamia maritima</name>
    <name type="common">European centipede</name>
    <name type="synonym">Geophilus maritimus</name>
    <dbReference type="NCBI Taxonomy" id="126957"/>
    <lineage>
        <taxon>Eukaryota</taxon>
        <taxon>Metazoa</taxon>
        <taxon>Ecdysozoa</taxon>
        <taxon>Arthropoda</taxon>
        <taxon>Myriapoda</taxon>
        <taxon>Chilopoda</taxon>
        <taxon>Pleurostigmophora</taxon>
        <taxon>Geophilomorpha</taxon>
        <taxon>Linotaeniidae</taxon>
        <taxon>Strigamia</taxon>
    </lineage>
</organism>
<dbReference type="Pfam" id="PF01582">
    <property type="entry name" value="TIR"/>
    <property type="match status" value="1"/>
</dbReference>
<dbReference type="InterPro" id="IPR035897">
    <property type="entry name" value="Toll_tir_struct_dom_sf"/>
</dbReference>
<dbReference type="PANTHER" id="PTHR24365">
    <property type="entry name" value="TOLL-LIKE RECEPTOR"/>
    <property type="match status" value="1"/>
</dbReference>
<dbReference type="Pfam" id="PF13855">
    <property type="entry name" value="LRR_8"/>
    <property type="match status" value="4"/>
</dbReference>
<comment type="subcellular location">
    <subcellularLocation>
        <location evidence="1">Membrane</location>
        <topology evidence="1">Single-pass type I membrane protein</topology>
    </subcellularLocation>
</comment>
<sequence>MSKCFFPNCSCVAGFPAVECVISDKTSVQIQFDDDPNKKTADLRDYTIFTNETYDLPKDLFRSSSSIKMSIMLSGLKSLEASVCNYQLAYLNVDHVISLKTVDPELLHECIALKMLRISRSQVQNVTFIPNQRMCKLENLILVNNKIHTVSSHITRWCRELSNIDLSGNQISQLPTQFFVTCGSLLTLSLSHNHITELEPQVFDKCDKLDDLDLSQNFLRSLVNVVPTTNSKVRFLNLELNQLQEVPHRVFSTSKNLAELNLNFNNISQISSEIFDVCDNLRLLKLKGNSLTSFSINVIENCSRIYTLELSDNRIESLSTHSLLPSLRYLGLANNKLQNLPLNWLQTQILLLNGNQLVNLPDNLLTSSNLIQIDLSTNQLQSIPPSSRGSCLHKLDVSNNQLKLFNLNSNPSTFYNLSHNKISVLTADSINRKCITTILDASNNEIKELKPGWSIGLQNLLTLDLSYNQVKQLSSKHLFLLDNLRHLNLAHNKLTYIEDGVFNSMLQMVNLNLMDNPIHTYDANFIPVMNFCSDNVELIPLLLQKSITDATCQRPGNCKCQQMKSLLTDVECSDKVICESTDCPQLCSCGKVNNVTFVDCGDANMSSAPMMLPRNTWVVYMENNQIDPILGFNHSSWMSVVYLYMKNSLVKDRKDLSGLPFINLKNTKELDLSQNLILSIQSGVFKGLERLRRLDLSGNEISDLSSELFVDISNVEILDLSDNKLTLLNFWFGLTQLKHVILENNQITRISENNYQLSSSLLSLNLKHNMISSLEFLFHHNSALPSNLTSVDLSHNRFKELNISMNNFDKSYLKLYFQNNLIQKVNIFNSNDSNSSGILELFLEKNDLLCDCHLGSLITSLNSQNSSFYLVIDRAVCQRPIFLKNRNIASLDSSDLLCPQLSCPDGCKCYKNYSTDGIQMDCSVDDSKLVQLPLKAPPQIHSLYIRNLSSVTTLSDPSWNTLKEFYLIDRDTAKSDFKALKNFSRIEKVEIDEHCWCRVRNYVASSLNPITGSCDQSLPSSHCIRDPTNNKIWSRVECTSSFTPETSFSKIPICPVYDDCGVCNCYLDSSLSLVMNCSNKEMTHFPPNQTLKNVKILDMNFNFLTILPDLSQFSQLEELYVKNNLIQRIAGDILPTLRLVELDNNLITVPSGWLDEIAKEVMSDVYVRVSLLGNPLQCDCDLPNFSQWPLNRITAILIKANQTICFKKDQTRLLMQSVQCTKSRVGLIVGISMVLSILTIIAVLVALYFKFHHSINVFMLTHDICLCLLKEESFDDDREYAFDAFLSYSSEDSEIIVNDLLPGLEKADFKVCVHERDWLGGQFISEQIVISVHTSRRTIIVLSESFLRSPWATMEFKVALQQALEDRVNRIIIVVPGKLPSKDQMDPDLRSFVTMNTYLFLSDSRFWDKLMFAMPRKTKGKVPLRKLPQDFVELMKIDSSKRMSDAGTVSTEVYEDDSGLDVGQLGELRLHN</sequence>
<dbReference type="InterPro" id="IPR000483">
    <property type="entry name" value="Cys-rich_flank_reg_C"/>
</dbReference>
<evidence type="ECO:0000256" key="10">
    <source>
        <dbReference type="ARBA" id="ARBA00023180"/>
    </source>
</evidence>
<dbReference type="SMART" id="SM00369">
    <property type="entry name" value="LRR_TYP"/>
    <property type="match status" value="17"/>
</dbReference>
<evidence type="ECO:0000256" key="3">
    <source>
        <dbReference type="ARBA" id="ARBA00022614"/>
    </source>
</evidence>
<evidence type="ECO:0000256" key="2">
    <source>
        <dbReference type="ARBA" id="ARBA00009634"/>
    </source>
</evidence>
<keyword evidence="10" id="KW-0325">Glycoprotein</keyword>
<dbReference type="Proteomes" id="UP000014500">
    <property type="component" value="Unassembled WGS sequence"/>
</dbReference>
<dbReference type="Gene3D" id="3.80.10.10">
    <property type="entry name" value="Ribonuclease Inhibitor"/>
    <property type="match status" value="6"/>
</dbReference>
<dbReference type="STRING" id="126957.T1J4L4"/>
<accession>T1J4L4</accession>
<keyword evidence="6" id="KW-0677">Repeat</keyword>
<dbReference type="GO" id="GO:0005886">
    <property type="term" value="C:plasma membrane"/>
    <property type="evidence" value="ECO:0007669"/>
    <property type="project" value="TreeGrafter"/>
</dbReference>
<dbReference type="SUPFAM" id="SSF52200">
    <property type="entry name" value="Toll/Interleukin receptor TIR domain"/>
    <property type="match status" value="1"/>
</dbReference>
<protein>
    <recommendedName>
        <fullName evidence="12">TIR domain-containing protein</fullName>
    </recommendedName>
</protein>
<dbReference type="InterPro" id="IPR003591">
    <property type="entry name" value="Leu-rich_rpt_typical-subtyp"/>
</dbReference>
<dbReference type="HOGENOM" id="CLU_250146_0_0_1"/>
<dbReference type="FunFam" id="3.80.10.10:FF:001164">
    <property type="entry name" value="GH01279p"/>
    <property type="match status" value="1"/>
</dbReference>
<dbReference type="InterPro" id="IPR000157">
    <property type="entry name" value="TIR_dom"/>
</dbReference>
<keyword evidence="4 11" id="KW-0812">Transmembrane</keyword>
<dbReference type="eggNOG" id="KOG4237">
    <property type="taxonomic scope" value="Eukaryota"/>
</dbReference>
<dbReference type="PANTHER" id="PTHR24365:SF541">
    <property type="entry name" value="PROTEIN TOLL-RELATED"/>
    <property type="match status" value="1"/>
</dbReference>
<name>T1J4L4_STRMM</name>
<evidence type="ECO:0000256" key="1">
    <source>
        <dbReference type="ARBA" id="ARBA00004479"/>
    </source>
</evidence>
<reference evidence="13" key="2">
    <citation type="submission" date="2015-02" db="UniProtKB">
        <authorList>
            <consortium name="EnsemblMetazoa"/>
        </authorList>
    </citation>
    <scope>IDENTIFICATION</scope>
</reference>
<dbReference type="SMART" id="SM00255">
    <property type="entry name" value="TIR"/>
    <property type="match status" value="1"/>
</dbReference>
<evidence type="ECO:0000259" key="12">
    <source>
        <dbReference type="PROSITE" id="PS50104"/>
    </source>
</evidence>
<dbReference type="InterPro" id="IPR032675">
    <property type="entry name" value="LRR_dom_sf"/>
</dbReference>
<dbReference type="EnsemblMetazoa" id="SMAR008553-RA">
    <property type="protein sequence ID" value="SMAR008553-PA"/>
    <property type="gene ID" value="SMAR008553"/>
</dbReference>
<keyword evidence="14" id="KW-1185">Reference proteome</keyword>
<evidence type="ECO:0000256" key="11">
    <source>
        <dbReference type="SAM" id="Phobius"/>
    </source>
</evidence>
<dbReference type="PhylomeDB" id="T1J4L4"/>
<dbReference type="SMART" id="SM00013">
    <property type="entry name" value="LRRNT"/>
    <property type="match status" value="3"/>
</dbReference>
<dbReference type="PROSITE" id="PS50104">
    <property type="entry name" value="TIR"/>
    <property type="match status" value="1"/>
</dbReference>
<feature type="transmembrane region" description="Helical" evidence="11">
    <location>
        <begin position="1225"/>
        <end position="1249"/>
    </location>
</feature>
<dbReference type="eggNOG" id="KOG4641">
    <property type="taxonomic scope" value="Eukaryota"/>
</dbReference>
<dbReference type="SUPFAM" id="SSF52058">
    <property type="entry name" value="L domain-like"/>
    <property type="match status" value="4"/>
</dbReference>
<dbReference type="PRINTS" id="PR01537">
    <property type="entry name" value="INTRLKN1R1F"/>
</dbReference>
<evidence type="ECO:0000313" key="14">
    <source>
        <dbReference type="Proteomes" id="UP000014500"/>
    </source>
</evidence>
<dbReference type="SMART" id="SM00365">
    <property type="entry name" value="LRR_SD22"/>
    <property type="match status" value="11"/>
</dbReference>
<evidence type="ECO:0000256" key="7">
    <source>
        <dbReference type="ARBA" id="ARBA00022989"/>
    </source>
</evidence>
<comment type="similarity">
    <text evidence="2">Belongs to the Toll-like receptor family.</text>
</comment>
<evidence type="ECO:0000256" key="9">
    <source>
        <dbReference type="ARBA" id="ARBA00023170"/>
    </source>
</evidence>
<keyword evidence="7 11" id="KW-1133">Transmembrane helix</keyword>
<dbReference type="InterPro" id="IPR001611">
    <property type="entry name" value="Leu-rich_rpt"/>
</dbReference>
<keyword evidence="9" id="KW-0675">Receptor</keyword>
<keyword evidence="5" id="KW-0732">Signal</keyword>
<evidence type="ECO:0000313" key="13">
    <source>
        <dbReference type="EnsemblMetazoa" id="SMAR008553-PA"/>
    </source>
</evidence>
<proteinExistence type="inferred from homology"/>
<evidence type="ECO:0000256" key="8">
    <source>
        <dbReference type="ARBA" id="ARBA00023136"/>
    </source>
</evidence>
<dbReference type="PROSITE" id="PS51450">
    <property type="entry name" value="LRR"/>
    <property type="match status" value="9"/>
</dbReference>
<feature type="domain" description="TIR" evidence="12">
    <location>
        <begin position="1280"/>
        <end position="1414"/>
    </location>
</feature>
<evidence type="ECO:0000256" key="5">
    <source>
        <dbReference type="ARBA" id="ARBA00022729"/>
    </source>
</evidence>
<evidence type="ECO:0000256" key="4">
    <source>
        <dbReference type="ARBA" id="ARBA00022692"/>
    </source>
</evidence>
<keyword evidence="3" id="KW-0433">Leucine-rich repeat</keyword>